<dbReference type="RefSeq" id="WP_337092157.1">
    <property type="nucleotide sequence ID" value="NZ_JAPYKO010000003.1"/>
</dbReference>
<keyword evidence="1" id="KW-0732">Signal</keyword>
<dbReference type="EMBL" id="JAPYKO010000003">
    <property type="protein sequence ID" value="MEI9401825.1"/>
    <property type="molecule type" value="Genomic_DNA"/>
</dbReference>
<dbReference type="Proteomes" id="UP001366503">
    <property type="component" value="Unassembled WGS sequence"/>
</dbReference>
<sequence length="98" mass="10266">MKSKLKFWLVLSIVTAIISPACAGGSSLTASAQRGETDAAIVADQIRSQGFPCKGPISAERLDAESVPNETAYLLQCDAKAYRVLLIPDQAAIVTSVG</sequence>
<protein>
    <recommendedName>
        <fullName evidence="4">PepSY domain-containing protein</fullName>
    </recommendedName>
</protein>
<evidence type="ECO:0000313" key="2">
    <source>
        <dbReference type="EMBL" id="MEI9401825.1"/>
    </source>
</evidence>
<gene>
    <name evidence="2" type="ORF">O7A05_06475</name>
</gene>
<feature type="chain" id="PRO_5046827526" description="PepSY domain-containing protein" evidence="1">
    <location>
        <begin position="24"/>
        <end position="98"/>
    </location>
</feature>
<evidence type="ECO:0008006" key="4">
    <source>
        <dbReference type="Google" id="ProtNLM"/>
    </source>
</evidence>
<proteinExistence type="predicted"/>
<comment type="caution">
    <text evidence="2">The sequence shown here is derived from an EMBL/GenBank/DDBJ whole genome shotgun (WGS) entry which is preliminary data.</text>
</comment>
<name>A0ABU8K7Z5_9HYPH</name>
<organism evidence="2 3">
    <name type="scientific">Mesorhizobium argentiipisi</name>
    <dbReference type="NCBI Taxonomy" id="3015175"/>
    <lineage>
        <taxon>Bacteria</taxon>
        <taxon>Pseudomonadati</taxon>
        <taxon>Pseudomonadota</taxon>
        <taxon>Alphaproteobacteria</taxon>
        <taxon>Hyphomicrobiales</taxon>
        <taxon>Phyllobacteriaceae</taxon>
        <taxon>Mesorhizobium</taxon>
    </lineage>
</organism>
<accession>A0ABU8K7Z5</accession>
<evidence type="ECO:0000256" key="1">
    <source>
        <dbReference type="SAM" id="SignalP"/>
    </source>
</evidence>
<keyword evidence="3" id="KW-1185">Reference proteome</keyword>
<reference evidence="2 3" key="1">
    <citation type="submission" date="2022-12" db="EMBL/GenBank/DDBJ databases">
        <authorList>
            <person name="Muema E."/>
        </authorList>
    </citation>
    <scope>NUCLEOTIDE SEQUENCE [LARGE SCALE GENOMIC DNA]</scope>
    <source>
        <strain evidence="3">1330</strain>
    </source>
</reference>
<feature type="signal peptide" evidence="1">
    <location>
        <begin position="1"/>
        <end position="23"/>
    </location>
</feature>
<evidence type="ECO:0000313" key="3">
    <source>
        <dbReference type="Proteomes" id="UP001366503"/>
    </source>
</evidence>